<evidence type="ECO:0008006" key="3">
    <source>
        <dbReference type="Google" id="ProtNLM"/>
    </source>
</evidence>
<dbReference type="RefSeq" id="WP_039355060.1">
    <property type="nucleotide sequence ID" value="NZ_FOLA01000022.1"/>
</dbReference>
<sequence>MNIKTIFFYFLIGTILSCKGQKSDKPIQIFDNNTGFKMNLPEGFEEISANESKELLNDGKEKIDQIYDTDIDISDLKPKLFRVDDNNYFLVNITDYDPKIDGDYINAVNESNRLLYRTYIRGFEKSKIDSLNQQKKIGNVDFTKYSLSINIPPKTKMKVINYTSFVKNKDLTIAVVYLDENIGNKVINAIESAKFDK</sequence>
<organism evidence="1 2">
    <name type="scientific">Kaistella jeonii</name>
    <dbReference type="NCBI Taxonomy" id="266749"/>
    <lineage>
        <taxon>Bacteria</taxon>
        <taxon>Pseudomonadati</taxon>
        <taxon>Bacteroidota</taxon>
        <taxon>Flavobacteriia</taxon>
        <taxon>Flavobacteriales</taxon>
        <taxon>Weeksellaceae</taxon>
        <taxon>Chryseobacterium group</taxon>
        <taxon>Kaistella</taxon>
    </lineage>
</organism>
<evidence type="ECO:0000313" key="1">
    <source>
        <dbReference type="EMBL" id="KIA83949.1"/>
    </source>
</evidence>
<keyword evidence="2" id="KW-1185">Reference proteome</keyword>
<gene>
    <name evidence="1" type="ORF">OA86_14925</name>
</gene>
<dbReference type="EMBL" id="JSYL01000023">
    <property type="protein sequence ID" value="KIA83949.1"/>
    <property type="molecule type" value="Genomic_DNA"/>
</dbReference>
<dbReference type="OrthoDB" id="1444289at2"/>
<protein>
    <recommendedName>
        <fullName evidence="3">Lipoprotein</fullName>
    </recommendedName>
</protein>
<evidence type="ECO:0000313" key="2">
    <source>
        <dbReference type="Proteomes" id="UP000031473"/>
    </source>
</evidence>
<proteinExistence type="predicted"/>
<dbReference type="PROSITE" id="PS51257">
    <property type="entry name" value="PROKAR_LIPOPROTEIN"/>
    <property type="match status" value="1"/>
</dbReference>
<dbReference type="Proteomes" id="UP000031473">
    <property type="component" value="Unassembled WGS sequence"/>
</dbReference>
<name>A0A0C1F790_9FLAO</name>
<reference evidence="1 2" key="1">
    <citation type="submission" date="2014-10" db="EMBL/GenBank/DDBJ databases">
        <title>Kaistella jeonii genome.</title>
        <authorList>
            <person name="Clayton J.T."/>
            <person name="Newman J.D."/>
        </authorList>
    </citation>
    <scope>NUCLEOTIDE SEQUENCE [LARGE SCALE GENOMIC DNA]</scope>
    <source>
        <strain evidence="1 2">DSM 17048</strain>
    </source>
</reference>
<dbReference type="AlphaFoldDB" id="A0A0C1F790"/>
<accession>A0A0C1F790</accession>
<comment type="caution">
    <text evidence="1">The sequence shown here is derived from an EMBL/GenBank/DDBJ whole genome shotgun (WGS) entry which is preliminary data.</text>
</comment>